<proteinExistence type="predicted"/>
<dbReference type="AlphaFoldDB" id="A0A2P2P0J6"/>
<evidence type="ECO:0000313" key="1">
    <source>
        <dbReference type="EMBL" id="MBX48212.1"/>
    </source>
</evidence>
<protein>
    <submittedName>
        <fullName evidence="1">Uncharacterized protein</fullName>
    </submittedName>
</protein>
<dbReference type="EMBL" id="GGEC01067728">
    <property type="protein sequence ID" value="MBX48212.1"/>
    <property type="molecule type" value="Transcribed_RNA"/>
</dbReference>
<accession>A0A2P2P0J6</accession>
<organism evidence="1">
    <name type="scientific">Rhizophora mucronata</name>
    <name type="common">Asiatic mangrove</name>
    <dbReference type="NCBI Taxonomy" id="61149"/>
    <lineage>
        <taxon>Eukaryota</taxon>
        <taxon>Viridiplantae</taxon>
        <taxon>Streptophyta</taxon>
        <taxon>Embryophyta</taxon>
        <taxon>Tracheophyta</taxon>
        <taxon>Spermatophyta</taxon>
        <taxon>Magnoliopsida</taxon>
        <taxon>eudicotyledons</taxon>
        <taxon>Gunneridae</taxon>
        <taxon>Pentapetalae</taxon>
        <taxon>rosids</taxon>
        <taxon>fabids</taxon>
        <taxon>Malpighiales</taxon>
        <taxon>Rhizophoraceae</taxon>
        <taxon>Rhizophora</taxon>
    </lineage>
</organism>
<sequence>MNAKKQSPLIQDNVIPVFLRLCFILVFELREFWFACVPLFYLKESNSFISRGFKALDIDKCSLQSDLSPIVLCWSFCVYI</sequence>
<name>A0A2P2P0J6_RHIMU</name>
<reference evidence="1" key="1">
    <citation type="submission" date="2018-02" db="EMBL/GenBank/DDBJ databases">
        <title>Rhizophora mucronata_Transcriptome.</title>
        <authorList>
            <person name="Meera S.P."/>
            <person name="Sreeshan A."/>
            <person name="Augustine A."/>
        </authorList>
    </citation>
    <scope>NUCLEOTIDE SEQUENCE</scope>
    <source>
        <tissue evidence="1">Leaf</tissue>
    </source>
</reference>